<dbReference type="InterPro" id="IPR050257">
    <property type="entry name" value="eL8/uL1-like"/>
</dbReference>
<proteinExistence type="predicted"/>
<accession>A0A8J2KKS5</accession>
<dbReference type="GO" id="GO:0003723">
    <property type="term" value="F:RNA binding"/>
    <property type="evidence" value="ECO:0007669"/>
    <property type="project" value="InterPro"/>
</dbReference>
<keyword evidence="4" id="KW-1185">Reference proteome</keyword>
<feature type="signal peptide" evidence="1">
    <location>
        <begin position="1"/>
        <end position="21"/>
    </location>
</feature>
<organism evidence="3 4">
    <name type="scientific">Allacma fusca</name>
    <dbReference type="NCBI Taxonomy" id="39272"/>
    <lineage>
        <taxon>Eukaryota</taxon>
        <taxon>Metazoa</taxon>
        <taxon>Ecdysozoa</taxon>
        <taxon>Arthropoda</taxon>
        <taxon>Hexapoda</taxon>
        <taxon>Collembola</taxon>
        <taxon>Symphypleona</taxon>
        <taxon>Sminthuridae</taxon>
        <taxon>Allacma</taxon>
    </lineage>
</organism>
<dbReference type="PANTHER" id="PTHR23105">
    <property type="entry name" value="RIBOSOMAL PROTEIN L7AE FAMILY MEMBER"/>
    <property type="match status" value="1"/>
</dbReference>
<dbReference type="OrthoDB" id="5364946at2759"/>
<protein>
    <recommendedName>
        <fullName evidence="2">Ribosomal protein eL8/eL30/eS12/Gadd45 domain-containing protein</fullName>
    </recommendedName>
</protein>
<dbReference type="InterPro" id="IPR004038">
    <property type="entry name" value="Ribosomal_eL8/eL30/eS12/Gad45"/>
</dbReference>
<dbReference type="AlphaFoldDB" id="A0A8J2KKS5"/>
<evidence type="ECO:0000256" key="1">
    <source>
        <dbReference type="SAM" id="SignalP"/>
    </source>
</evidence>
<comment type="caution">
    <text evidence="3">The sequence shown here is derived from an EMBL/GenBank/DDBJ whole genome shotgun (WGS) entry which is preliminary data.</text>
</comment>
<sequence>MLVLFHVCDAMLVDLLQMTEAMDVSGAGDDDVSRLSYEERAKRATIISKPMASKKLAKKLMKLIKKAHKEKDHLRSGLKLVQSKIKKSERGLVIIAGSVTPIDVVCHMPAVCEQNDIPYVFVPTGKELGLAMGVKRCTLIVLIRRHEDFGKLYDECFEEVKHLPPVVPVET</sequence>
<gene>
    <name evidence="3" type="ORF">AFUS01_LOCUS25545</name>
</gene>
<feature type="chain" id="PRO_5035224531" description="Ribosomal protein eL8/eL30/eS12/Gadd45 domain-containing protein" evidence="1">
    <location>
        <begin position="22"/>
        <end position="171"/>
    </location>
</feature>
<evidence type="ECO:0000259" key="2">
    <source>
        <dbReference type="Pfam" id="PF01248"/>
    </source>
</evidence>
<feature type="domain" description="Ribosomal protein eL8/eL30/eS12/Gadd45" evidence="2">
    <location>
        <begin position="59"/>
        <end position="149"/>
    </location>
</feature>
<reference evidence="3" key="1">
    <citation type="submission" date="2021-06" db="EMBL/GenBank/DDBJ databases">
        <authorList>
            <person name="Hodson N. C."/>
            <person name="Mongue J. A."/>
            <person name="Jaron S. K."/>
        </authorList>
    </citation>
    <scope>NUCLEOTIDE SEQUENCE</scope>
</reference>
<keyword evidence="1" id="KW-0732">Signal</keyword>
<dbReference type="EMBL" id="CAJVCH010330309">
    <property type="protein sequence ID" value="CAG7787014.1"/>
    <property type="molecule type" value="Genomic_DNA"/>
</dbReference>
<name>A0A8J2KKS5_9HEXA</name>
<evidence type="ECO:0000313" key="3">
    <source>
        <dbReference type="EMBL" id="CAG7787014.1"/>
    </source>
</evidence>
<dbReference type="Pfam" id="PF01248">
    <property type="entry name" value="Ribosomal_L7Ae"/>
    <property type="match status" value="1"/>
</dbReference>
<evidence type="ECO:0000313" key="4">
    <source>
        <dbReference type="Proteomes" id="UP000708208"/>
    </source>
</evidence>
<dbReference type="Proteomes" id="UP000708208">
    <property type="component" value="Unassembled WGS sequence"/>
</dbReference>